<evidence type="ECO:0000256" key="4">
    <source>
        <dbReference type="SAM" id="MobiDB-lite"/>
    </source>
</evidence>
<dbReference type="InterPro" id="IPR007809">
    <property type="entry name" value="FlgN-like"/>
</dbReference>
<dbReference type="GO" id="GO:0044780">
    <property type="term" value="P:bacterial-type flagellum assembly"/>
    <property type="evidence" value="ECO:0007669"/>
    <property type="project" value="InterPro"/>
</dbReference>
<proteinExistence type="inferred from homology"/>
<accession>A0A5C5YGK5</accession>
<name>A0A5C5YGK5_9BACT</name>
<dbReference type="SUPFAM" id="SSF140566">
    <property type="entry name" value="FlgN-like"/>
    <property type="match status" value="1"/>
</dbReference>
<evidence type="ECO:0000256" key="1">
    <source>
        <dbReference type="ARBA" id="ARBA00002397"/>
    </source>
</evidence>
<gene>
    <name evidence="5" type="ORF">Pla123a_38710</name>
</gene>
<evidence type="ECO:0000256" key="2">
    <source>
        <dbReference type="ARBA" id="ARBA00007703"/>
    </source>
</evidence>
<dbReference type="AlphaFoldDB" id="A0A5C5YGK5"/>
<keyword evidence="6" id="KW-1185">Reference proteome</keyword>
<organism evidence="5 6">
    <name type="scientific">Posidoniimonas polymericola</name>
    <dbReference type="NCBI Taxonomy" id="2528002"/>
    <lineage>
        <taxon>Bacteria</taxon>
        <taxon>Pseudomonadati</taxon>
        <taxon>Planctomycetota</taxon>
        <taxon>Planctomycetia</taxon>
        <taxon>Pirellulales</taxon>
        <taxon>Lacipirellulaceae</taxon>
        <taxon>Posidoniimonas</taxon>
    </lineage>
</organism>
<evidence type="ECO:0000313" key="6">
    <source>
        <dbReference type="Proteomes" id="UP000318478"/>
    </source>
</evidence>
<sequence>MDIATAEPTGLQETPEWGDRIAGLLSELMQTQRELLSLLSKKRELVAARDSDGLNQLHADEAKLVARLQGCCQQRQRLLDEAEGVGMPSRSLETLAGALPSESRQRLRPDIRDARRQSRLLQHQSLANWVLVQRSLLHLSQMTEIIATGGRMRPTYGKESPTAKGGTLVDQAV</sequence>
<keyword evidence="3" id="KW-1005">Bacterial flagellum biogenesis</keyword>
<dbReference type="InterPro" id="IPR036679">
    <property type="entry name" value="FlgN-like_sf"/>
</dbReference>
<protein>
    <submittedName>
        <fullName evidence="5">FlgN protein</fullName>
    </submittedName>
</protein>
<dbReference type="RefSeq" id="WP_146589956.1">
    <property type="nucleotide sequence ID" value="NZ_SJPO01000010.1"/>
</dbReference>
<comment type="caution">
    <text evidence="5">The sequence shown here is derived from an EMBL/GenBank/DDBJ whole genome shotgun (WGS) entry which is preliminary data.</text>
</comment>
<dbReference type="Gene3D" id="1.20.58.300">
    <property type="entry name" value="FlgN-like"/>
    <property type="match status" value="1"/>
</dbReference>
<reference evidence="5 6" key="1">
    <citation type="submission" date="2019-02" db="EMBL/GenBank/DDBJ databases">
        <title>Deep-cultivation of Planctomycetes and their phenomic and genomic characterization uncovers novel biology.</title>
        <authorList>
            <person name="Wiegand S."/>
            <person name="Jogler M."/>
            <person name="Boedeker C."/>
            <person name="Pinto D."/>
            <person name="Vollmers J."/>
            <person name="Rivas-Marin E."/>
            <person name="Kohn T."/>
            <person name="Peeters S.H."/>
            <person name="Heuer A."/>
            <person name="Rast P."/>
            <person name="Oberbeckmann S."/>
            <person name="Bunk B."/>
            <person name="Jeske O."/>
            <person name="Meyerdierks A."/>
            <person name="Storesund J.E."/>
            <person name="Kallscheuer N."/>
            <person name="Luecker S."/>
            <person name="Lage O.M."/>
            <person name="Pohl T."/>
            <person name="Merkel B.J."/>
            <person name="Hornburger P."/>
            <person name="Mueller R.-W."/>
            <person name="Bruemmer F."/>
            <person name="Labrenz M."/>
            <person name="Spormann A.M."/>
            <person name="Op Den Camp H."/>
            <person name="Overmann J."/>
            <person name="Amann R."/>
            <person name="Jetten M.S.M."/>
            <person name="Mascher T."/>
            <person name="Medema M.H."/>
            <person name="Devos D.P."/>
            <person name="Kaster A.-K."/>
            <person name="Ovreas L."/>
            <person name="Rohde M."/>
            <person name="Galperin M.Y."/>
            <person name="Jogler C."/>
        </authorList>
    </citation>
    <scope>NUCLEOTIDE SEQUENCE [LARGE SCALE GENOMIC DNA]</scope>
    <source>
        <strain evidence="5 6">Pla123a</strain>
    </source>
</reference>
<feature type="region of interest" description="Disordered" evidence="4">
    <location>
        <begin position="152"/>
        <end position="173"/>
    </location>
</feature>
<dbReference type="Proteomes" id="UP000318478">
    <property type="component" value="Unassembled WGS sequence"/>
</dbReference>
<evidence type="ECO:0000256" key="3">
    <source>
        <dbReference type="ARBA" id="ARBA00022795"/>
    </source>
</evidence>
<dbReference type="EMBL" id="SJPO01000010">
    <property type="protein sequence ID" value="TWT73535.1"/>
    <property type="molecule type" value="Genomic_DNA"/>
</dbReference>
<dbReference type="Pfam" id="PF05130">
    <property type="entry name" value="FlgN"/>
    <property type="match status" value="1"/>
</dbReference>
<dbReference type="OrthoDB" id="283670at2"/>
<evidence type="ECO:0000313" key="5">
    <source>
        <dbReference type="EMBL" id="TWT73535.1"/>
    </source>
</evidence>
<comment type="similarity">
    <text evidence="2">Belongs to the FlgN family.</text>
</comment>
<comment type="function">
    <text evidence="1">Required for the efficient initiation of filament assembly.</text>
</comment>